<proteinExistence type="predicted"/>
<feature type="region of interest" description="Disordered" evidence="1">
    <location>
        <begin position="1"/>
        <end position="23"/>
    </location>
</feature>
<evidence type="ECO:0000313" key="2">
    <source>
        <dbReference type="EMBL" id="QHU05231.1"/>
    </source>
</evidence>
<name>A0A6C0JJK3_9ZZZZ</name>
<protein>
    <submittedName>
        <fullName evidence="2">Uncharacterized protein</fullName>
    </submittedName>
</protein>
<dbReference type="EMBL" id="MN740410">
    <property type="protein sequence ID" value="QHU05231.1"/>
    <property type="molecule type" value="Genomic_DNA"/>
</dbReference>
<reference evidence="2" key="1">
    <citation type="journal article" date="2020" name="Nature">
        <title>Giant virus diversity and host interactions through global metagenomics.</title>
        <authorList>
            <person name="Schulz F."/>
            <person name="Roux S."/>
            <person name="Paez-Espino D."/>
            <person name="Jungbluth S."/>
            <person name="Walsh D.A."/>
            <person name="Denef V.J."/>
            <person name="McMahon K.D."/>
            <person name="Konstantinidis K.T."/>
            <person name="Eloe-Fadrosh E.A."/>
            <person name="Kyrpides N.C."/>
            <person name="Woyke T."/>
        </authorList>
    </citation>
    <scope>NUCLEOTIDE SEQUENCE</scope>
    <source>
        <strain evidence="2">GVMAG-M-3300027734-16</strain>
    </source>
</reference>
<feature type="region of interest" description="Disordered" evidence="1">
    <location>
        <begin position="35"/>
        <end position="57"/>
    </location>
</feature>
<accession>A0A6C0JJK3</accession>
<organism evidence="2">
    <name type="scientific">viral metagenome</name>
    <dbReference type="NCBI Taxonomy" id="1070528"/>
    <lineage>
        <taxon>unclassified sequences</taxon>
        <taxon>metagenomes</taxon>
        <taxon>organismal metagenomes</taxon>
    </lineage>
</organism>
<feature type="compositionally biased region" description="Basic and acidic residues" evidence="1">
    <location>
        <begin position="1"/>
        <end position="22"/>
    </location>
</feature>
<dbReference type="AlphaFoldDB" id="A0A6C0JJK3"/>
<sequence length="57" mass="6843">MPTVKELKEKFEKPKPKPKEAKPVFTPEEQMAFAYADLKGGKRKRSTRRRKISRRRR</sequence>
<evidence type="ECO:0000256" key="1">
    <source>
        <dbReference type="SAM" id="MobiDB-lite"/>
    </source>
</evidence>
<feature type="compositionally biased region" description="Basic residues" evidence="1">
    <location>
        <begin position="41"/>
        <end position="57"/>
    </location>
</feature>